<feature type="domain" description="Peptidase S9 prolyl oligopeptidase catalytic" evidence="4">
    <location>
        <begin position="16"/>
        <end position="153"/>
    </location>
</feature>
<keyword evidence="1" id="KW-0645">Protease</keyword>
<keyword evidence="1" id="KW-0031">Aminopeptidase</keyword>
<dbReference type="PANTHER" id="PTHR11731">
    <property type="entry name" value="PROTEASE FAMILY S9B,C DIPEPTIDYL-PEPTIDASE IV-RELATED"/>
    <property type="match status" value="1"/>
</dbReference>
<keyword evidence="6" id="KW-1185">Reference proteome</keyword>
<organism evidence="5 6">
    <name type="scientific">Thelohanellus kitauei</name>
    <name type="common">Myxosporean</name>
    <dbReference type="NCBI Taxonomy" id="669202"/>
    <lineage>
        <taxon>Eukaryota</taxon>
        <taxon>Metazoa</taxon>
        <taxon>Cnidaria</taxon>
        <taxon>Myxozoa</taxon>
        <taxon>Myxosporea</taxon>
        <taxon>Bivalvulida</taxon>
        <taxon>Platysporina</taxon>
        <taxon>Myxobolidae</taxon>
        <taxon>Thelohanellus</taxon>
    </lineage>
</organism>
<evidence type="ECO:0000313" key="5">
    <source>
        <dbReference type="EMBL" id="KII61439.1"/>
    </source>
</evidence>
<dbReference type="Pfam" id="PF00326">
    <property type="entry name" value="Peptidase_S9"/>
    <property type="match status" value="1"/>
</dbReference>
<dbReference type="Proteomes" id="UP000031668">
    <property type="component" value="Unassembled WGS sequence"/>
</dbReference>
<dbReference type="SUPFAM" id="SSF53474">
    <property type="entry name" value="alpha/beta-Hydrolases"/>
    <property type="match status" value="1"/>
</dbReference>
<proteinExistence type="predicted"/>
<dbReference type="OrthoDB" id="16520at2759"/>
<dbReference type="AlphaFoldDB" id="A0A0C2MAS2"/>
<dbReference type="InterPro" id="IPR029058">
    <property type="entry name" value="AB_hydrolase_fold"/>
</dbReference>
<dbReference type="GO" id="GO:0008236">
    <property type="term" value="F:serine-type peptidase activity"/>
    <property type="evidence" value="ECO:0007669"/>
    <property type="project" value="UniProtKB-KW"/>
</dbReference>
<gene>
    <name evidence="5" type="ORF">RF11_12854</name>
</gene>
<dbReference type="InterPro" id="IPR050278">
    <property type="entry name" value="Serine_Prot_S9B/DPPIV"/>
</dbReference>
<dbReference type="GO" id="GO:0005886">
    <property type="term" value="C:plasma membrane"/>
    <property type="evidence" value="ECO:0007669"/>
    <property type="project" value="TreeGrafter"/>
</dbReference>
<dbReference type="GO" id="GO:0006508">
    <property type="term" value="P:proteolysis"/>
    <property type="evidence" value="ECO:0007669"/>
    <property type="project" value="InterPro"/>
</dbReference>
<dbReference type="InterPro" id="IPR001375">
    <property type="entry name" value="Peptidase_S9_cat"/>
</dbReference>
<name>A0A0C2MAS2_THEKT</name>
<dbReference type="GO" id="GO:0004177">
    <property type="term" value="F:aminopeptidase activity"/>
    <property type="evidence" value="ECO:0007669"/>
    <property type="project" value="UniProtKB-KW"/>
</dbReference>
<comment type="caution">
    <text evidence="5">The sequence shown here is derived from an EMBL/GenBank/DDBJ whole genome shotgun (WGS) entry which is preliminary data.</text>
</comment>
<protein>
    <submittedName>
        <fullName evidence="5">Dipeptidyl peptidase 4</fullName>
    </submittedName>
</protein>
<evidence type="ECO:0000256" key="1">
    <source>
        <dbReference type="ARBA" id="ARBA00022438"/>
    </source>
</evidence>
<evidence type="ECO:0000256" key="2">
    <source>
        <dbReference type="ARBA" id="ARBA00022825"/>
    </source>
</evidence>
<evidence type="ECO:0000256" key="3">
    <source>
        <dbReference type="ARBA" id="ARBA00023180"/>
    </source>
</evidence>
<keyword evidence="2" id="KW-0720">Serine protease</keyword>
<evidence type="ECO:0000259" key="4">
    <source>
        <dbReference type="Pfam" id="PF00326"/>
    </source>
</evidence>
<evidence type="ECO:0000313" key="6">
    <source>
        <dbReference type="Proteomes" id="UP000031668"/>
    </source>
</evidence>
<dbReference type="EMBL" id="JWZT01005339">
    <property type="protein sequence ID" value="KII61439.1"/>
    <property type="molecule type" value="Genomic_DNA"/>
</dbReference>
<dbReference type="Gene3D" id="3.40.50.1820">
    <property type="entry name" value="alpha/beta hydrolase"/>
    <property type="match status" value="1"/>
</dbReference>
<accession>A0A0C2MAS2</accession>
<sequence>MRIFNRYYKELNPKANFIVIGWSYGGYLTLTCIKDYPDIISNGVAIAPVVDWRFYDSFYTERYMGLPTSKDNLEGYEITSLLNNTTSFKNAQLFLIHGTSDDNVHFENSAKFVDKLTQAGIFTRFRVFPFKNHGISGQEERKLLVKEIGQFISDLKEIWHKNRDLTTQQSVQ</sequence>
<keyword evidence="3" id="KW-0325">Glycoprotein</keyword>
<keyword evidence="1" id="KW-0378">Hydrolase</keyword>
<reference evidence="5 6" key="1">
    <citation type="journal article" date="2014" name="Genome Biol. Evol.">
        <title>The genome of the myxosporean Thelohanellus kitauei shows adaptations to nutrient acquisition within its fish host.</title>
        <authorList>
            <person name="Yang Y."/>
            <person name="Xiong J."/>
            <person name="Zhou Z."/>
            <person name="Huo F."/>
            <person name="Miao W."/>
            <person name="Ran C."/>
            <person name="Liu Y."/>
            <person name="Zhang J."/>
            <person name="Feng J."/>
            <person name="Wang M."/>
            <person name="Wang M."/>
            <person name="Wang L."/>
            <person name="Yao B."/>
        </authorList>
    </citation>
    <scope>NUCLEOTIDE SEQUENCE [LARGE SCALE GENOMIC DNA]</scope>
    <source>
        <strain evidence="5">Wuqing</strain>
    </source>
</reference>
<dbReference type="GO" id="GO:0008239">
    <property type="term" value="F:dipeptidyl-peptidase activity"/>
    <property type="evidence" value="ECO:0007669"/>
    <property type="project" value="TreeGrafter"/>
</dbReference>
<dbReference type="PANTHER" id="PTHR11731:SF200">
    <property type="entry name" value="DIPEPTIDYL PEPTIDASE 10, ISOFORM B"/>
    <property type="match status" value="1"/>
</dbReference>